<accession>A0A9Q0U8N3</accession>
<reference evidence="2" key="1">
    <citation type="submission" date="2022-11" db="EMBL/GenBank/DDBJ databases">
        <authorList>
            <person name="Hyden B.L."/>
            <person name="Feng K."/>
            <person name="Yates T."/>
            <person name="Jawdy S."/>
            <person name="Smart L.B."/>
            <person name="Muchero W."/>
        </authorList>
    </citation>
    <scope>NUCLEOTIDE SEQUENCE</scope>
    <source>
        <tissue evidence="2">Shoot tip</tissue>
    </source>
</reference>
<evidence type="ECO:0000256" key="1">
    <source>
        <dbReference type="SAM" id="MobiDB-lite"/>
    </source>
</evidence>
<protein>
    <submittedName>
        <fullName evidence="2">Uncharacterized protein</fullName>
    </submittedName>
</protein>
<dbReference type="AlphaFoldDB" id="A0A9Q0U8N3"/>
<feature type="compositionally biased region" description="Basic and acidic residues" evidence="1">
    <location>
        <begin position="20"/>
        <end position="37"/>
    </location>
</feature>
<sequence>MVTPISPTGFLPPLNDNVEAEPRRSSSCWHEVHRPEAEPEIPIIEASGTRFSATGSTRERQRRQVE</sequence>
<dbReference type="Proteomes" id="UP001151532">
    <property type="component" value="Chromosome 8"/>
</dbReference>
<gene>
    <name evidence="2" type="ORF">OIU79_003803</name>
</gene>
<comment type="caution">
    <text evidence="2">The sequence shown here is derived from an EMBL/GenBank/DDBJ whole genome shotgun (WGS) entry which is preliminary data.</text>
</comment>
<feature type="region of interest" description="Disordered" evidence="1">
    <location>
        <begin position="1"/>
        <end position="66"/>
    </location>
</feature>
<name>A0A9Q0U8N3_SALPP</name>
<evidence type="ECO:0000313" key="3">
    <source>
        <dbReference type="Proteomes" id="UP001151532"/>
    </source>
</evidence>
<keyword evidence="3" id="KW-1185">Reference proteome</keyword>
<organism evidence="2 3">
    <name type="scientific">Salix purpurea</name>
    <name type="common">Purple osier willow</name>
    <dbReference type="NCBI Taxonomy" id="77065"/>
    <lineage>
        <taxon>Eukaryota</taxon>
        <taxon>Viridiplantae</taxon>
        <taxon>Streptophyta</taxon>
        <taxon>Embryophyta</taxon>
        <taxon>Tracheophyta</taxon>
        <taxon>Spermatophyta</taxon>
        <taxon>Magnoliopsida</taxon>
        <taxon>eudicotyledons</taxon>
        <taxon>Gunneridae</taxon>
        <taxon>Pentapetalae</taxon>
        <taxon>rosids</taxon>
        <taxon>fabids</taxon>
        <taxon>Malpighiales</taxon>
        <taxon>Salicaceae</taxon>
        <taxon>Saliceae</taxon>
        <taxon>Salix</taxon>
    </lineage>
</organism>
<proteinExistence type="predicted"/>
<evidence type="ECO:0000313" key="2">
    <source>
        <dbReference type="EMBL" id="KAJ6725499.1"/>
    </source>
</evidence>
<dbReference type="EMBL" id="JAPFFK010000013">
    <property type="protein sequence ID" value="KAJ6725499.1"/>
    <property type="molecule type" value="Genomic_DNA"/>
</dbReference>
<reference evidence="2" key="2">
    <citation type="journal article" date="2023" name="Int. J. Mol. Sci.">
        <title>De Novo Assembly and Annotation of 11 Diverse Shrub Willow (Salix) Genomes Reveals Novel Gene Organization in Sex-Linked Regions.</title>
        <authorList>
            <person name="Hyden B."/>
            <person name="Feng K."/>
            <person name="Yates T.B."/>
            <person name="Jawdy S."/>
            <person name="Cereghino C."/>
            <person name="Smart L.B."/>
            <person name="Muchero W."/>
        </authorList>
    </citation>
    <scope>NUCLEOTIDE SEQUENCE</scope>
    <source>
        <tissue evidence="2">Shoot tip</tissue>
    </source>
</reference>
<feature type="compositionally biased region" description="Basic and acidic residues" evidence="1">
    <location>
        <begin position="57"/>
        <end position="66"/>
    </location>
</feature>